<feature type="domain" description="Minor capsid protein P9 transmembrane helices" evidence="2">
    <location>
        <begin position="4"/>
        <end position="71"/>
    </location>
</feature>
<evidence type="ECO:0000256" key="1">
    <source>
        <dbReference type="SAM" id="Phobius"/>
    </source>
</evidence>
<keyword evidence="1" id="KW-0472">Membrane</keyword>
<dbReference type="EMBL" id="MN740631">
    <property type="protein sequence ID" value="QHU36716.1"/>
    <property type="molecule type" value="Genomic_DNA"/>
</dbReference>
<keyword evidence="1" id="KW-0812">Transmembrane</keyword>
<proteinExistence type="predicted"/>
<protein>
    <recommendedName>
        <fullName evidence="2">Minor capsid protein P9 transmembrane helices domain-containing protein</fullName>
    </recommendedName>
</protein>
<dbReference type="AlphaFoldDB" id="A0A6C0M0Z7"/>
<keyword evidence="1" id="KW-1133">Transmembrane helix</keyword>
<organism evidence="3">
    <name type="scientific">viral metagenome</name>
    <dbReference type="NCBI Taxonomy" id="1070528"/>
    <lineage>
        <taxon>unclassified sequences</taxon>
        <taxon>metagenomes</taxon>
        <taxon>organismal metagenomes</taxon>
    </lineage>
</organism>
<name>A0A6C0M0Z7_9ZZZZ</name>
<evidence type="ECO:0000313" key="3">
    <source>
        <dbReference type="EMBL" id="QHU36716.1"/>
    </source>
</evidence>
<feature type="transmembrane region" description="Helical" evidence="1">
    <location>
        <begin position="35"/>
        <end position="50"/>
    </location>
</feature>
<evidence type="ECO:0000259" key="2">
    <source>
        <dbReference type="Pfam" id="PF19066"/>
    </source>
</evidence>
<reference evidence="3" key="1">
    <citation type="journal article" date="2020" name="Nature">
        <title>Giant virus diversity and host interactions through global metagenomics.</title>
        <authorList>
            <person name="Schulz F."/>
            <person name="Roux S."/>
            <person name="Paez-Espino D."/>
            <person name="Jungbluth S."/>
            <person name="Walsh D.A."/>
            <person name="Denef V.J."/>
            <person name="McMahon K.D."/>
            <person name="Konstantinidis K.T."/>
            <person name="Eloe-Fadrosh E.A."/>
            <person name="Kyrpides N.C."/>
            <person name="Woyke T."/>
        </authorList>
    </citation>
    <scope>NUCLEOTIDE SEQUENCE</scope>
    <source>
        <strain evidence="3">GVMAG-S-1035124-57</strain>
    </source>
</reference>
<dbReference type="InterPro" id="IPR043915">
    <property type="entry name" value="P9_TM"/>
</dbReference>
<accession>A0A6C0M0Z7</accession>
<sequence length="250" mass="27765">MTAFWLQDPTVLFNHAEITHIIPTADMTREAKMNAISRLIIVLSILGYLLTMSYNFLLLGVVSLGVIAVLNNATDKSNAMFAKKQQEKEQKEKKKEGFANRETKHVYANYNSGRRRITEVAPTASAGLTFQAPVPQDPLMNVLLTDITDRPSRPAAEPAFNPSVEHDINQSALQFITDGNSELEDRLFRDLGDNYEFSKSMHSYFATPNTKIDNDQTAFAKYCYGSMISCKEGNLMACGRANPVLGSITG</sequence>
<dbReference type="Pfam" id="PF19066">
    <property type="entry name" value="P9_TM"/>
    <property type="match status" value="1"/>
</dbReference>